<keyword evidence="1" id="KW-0813">Transport</keyword>
<dbReference type="InterPro" id="IPR003593">
    <property type="entry name" value="AAA+_ATPase"/>
</dbReference>
<dbReference type="KEGG" id="cheb:HH215_19235"/>
<proteinExistence type="predicted"/>
<dbReference type="AlphaFoldDB" id="A0A7Z2VL54"/>
<gene>
    <name evidence="5" type="ORF">HH215_19235</name>
</gene>
<evidence type="ECO:0000256" key="1">
    <source>
        <dbReference type="ARBA" id="ARBA00022448"/>
    </source>
</evidence>
<dbReference type="GO" id="GO:0016887">
    <property type="term" value="F:ATP hydrolysis activity"/>
    <property type="evidence" value="ECO:0007669"/>
    <property type="project" value="InterPro"/>
</dbReference>
<keyword evidence="3 5" id="KW-0067">ATP-binding</keyword>
<dbReference type="SUPFAM" id="SSF52540">
    <property type="entry name" value="P-loop containing nucleoside triphosphate hydrolases"/>
    <property type="match status" value="1"/>
</dbReference>
<dbReference type="Pfam" id="PF00005">
    <property type="entry name" value="ABC_tran"/>
    <property type="match status" value="1"/>
</dbReference>
<dbReference type="PROSITE" id="PS50893">
    <property type="entry name" value="ABC_TRANSPORTER_2"/>
    <property type="match status" value="1"/>
</dbReference>
<evidence type="ECO:0000256" key="3">
    <source>
        <dbReference type="ARBA" id="ARBA00022840"/>
    </source>
</evidence>
<dbReference type="Proteomes" id="UP000502248">
    <property type="component" value="Chromosome"/>
</dbReference>
<evidence type="ECO:0000259" key="4">
    <source>
        <dbReference type="PROSITE" id="PS50893"/>
    </source>
</evidence>
<dbReference type="InterPro" id="IPR003439">
    <property type="entry name" value="ABC_transporter-like_ATP-bd"/>
</dbReference>
<keyword evidence="6" id="KW-1185">Reference proteome</keyword>
<evidence type="ECO:0000256" key="2">
    <source>
        <dbReference type="ARBA" id="ARBA00022741"/>
    </source>
</evidence>
<dbReference type="SMART" id="SM00382">
    <property type="entry name" value="AAA"/>
    <property type="match status" value="1"/>
</dbReference>
<reference evidence="5 6" key="1">
    <citation type="submission" date="2020-04" db="EMBL/GenBank/DDBJ databases">
        <title>Genome sequencing of novel species.</title>
        <authorList>
            <person name="Heo J."/>
            <person name="Kim S.-J."/>
            <person name="Kim J.-S."/>
            <person name="Hong S.-B."/>
            <person name="Kwon S.-W."/>
        </authorList>
    </citation>
    <scope>NUCLEOTIDE SEQUENCE [LARGE SCALE GENOMIC DNA]</scope>
    <source>
        <strain evidence="5 6">MFER-1</strain>
    </source>
</reference>
<organism evidence="5 6">
    <name type="scientific">Cohnella herbarum</name>
    <dbReference type="NCBI Taxonomy" id="2728023"/>
    <lineage>
        <taxon>Bacteria</taxon>
        <taxon>Bacillati</taxon>
        <taxon>Bacillota</taxon>
        <taxon>Bacilli</taxon>
        <taxon>Bacillales</taxon>
        <taxon>Paenibacillaceae</taxon>
        <taxon>Cohnella</taxon>
    </lineage>
</organism>
<keyword evidence="2" id="KW-0547">Nucleotide-binding</keyword>
<dbReference type="GO" id="GO:0005524">
    <property type="term" value="F:ATP binding"/>
    <property type="evidence" value="ECO:0007669"/>
    <property type="project" value="UniProtKB-KW"/>
</dbReference>
<dbReference type="PANTHER" id="PTHR42939">
    <property type="entry name" value="ABC TRANSPORTER ATP-BINDING PROTEIN ALBC-RELATED"/>
    <property type="match status" value="1"/>
</dbReference>
<dbReference type="InterPro" id="IPR051782">
    <property type="entry name" value="ABC_Transporter_VariousFunc"/>
</dbReference>
<evidence type="ECO:0000313" key="6">
    <source>
        <dbReference type="Proteomes" id="UP000502248"/>
    </source>
</evidence>
<sequence length="297" mass="33379">MTQPLIKLDEIVCRYGSKEVLKRLSLTVCDCEVTAIVGSNGSGKSTLLKMISGYGQFNQGSRKEVTALKKLSIGFVPDGFPRMRFTAEEYLRSMGKMRGMANESLERRIAELLLQFGLNVTSRQQLRHYSKGMLQKVNLMQALLEEPDLLLLDEPLSGLDIQTQDELIGVLLLLKKKGMAIVLSTHEREVIDRIADRVVTLKDGVVGNDYRIARQKPVSQKMITFDLDEEQTRKCMEKFSTIIVRSHANHRWSIEIDSSLSDRFLQAILNEGASVVSVENDEMAVKPYGQTKQGVAI</sequence>
<feature type="domain" description="ABC transporter" evidence="4">
    <location>
        <begin position="6"/>
        <end position="225"/>
    </location>
</feature>
<dbReference type="PANTHER" id="PTHR42939:SF1">
    <property type="entry name" value="ABC TRANSPORTER ATP-BINDING PROTEIN ALBC-RELATED"/>
    <property type="match status" value="1"/>
</dbReference>
<dbReference type="Gene3D" id="3.40.50.300">
    <property type="entry name" value="P-loop containing nucleotide triphosphate hydrolases"/>
    <property type="match status" value="1"/>
</dbReference>
<protein>
    <submittedName>
        <fullName evidence="5">ATP-binding cassette domain-containing protein</fullName>
    </submittedName>
</protein>
<accession>A0A7Z2VL54</accession>
<dbReference type="EMBL" id="CP051680">
    <property type="protein sequence ID" value="QJD85092.1"/>
    <property type="molecule type" value="Genomic_DNA"/>
</dbReference>
<dbReference type="InterPro" id="IPR027417">
    <property type="entry name" value="P-loop_NTPase"/>
</dbReference>
<evidence type="ECO:0000313" key="5">
    <source>
        <dbReference type="EMBL" id="QJD85092.1"/>
    </source>
</evidence>
<dbReference type="RefSeq" id="WP_169281360.1">
    <property type="nucleotide sequence ID" value="NZ_CP051680.1"/>
</dbReference>
<name>A0A7Z2VL54_9BACL</name>